<reference evidence="7 8" key="1">
    <citation type="submission" date="2018-08" db="EMBL/GenBank/DDBJ databases">
        <title>A genome reference for cultivated species of the human gut microbiota.</title>
        <authorList>
            <person name="Zou Y."/>
            <person name="Xue W."/>
            <person name="Luo G."/>
        </authorList>
    </citation>
    <scope>NUCLEOTIDE SEQUENCE [LARGE SCALE GENOMIC DNA]</scope>
    <source>
        <strain evidence="7 8">AF19-21</strain>
    </source>
</reference>
<dbReference type="RefSeq" id="WP_025657809.1">
    <property type="nucleotide sequence ID" value="NZ_QVIA01000021.1"/>
</dbReference>
<evidence type="ECO:0000313" key="8">
    <source>
        <dbReference type="Proteomes" id="UP000261111"/>
    </source>
</evidence>
<name>A0A3E2WNC9_9FIRM</name>
<dbReference type="Proteomes" id="UP000261111">
    <property type="component" value="Unassembled WGS sequence"/>
</dbReference>
<dbReference type="InterPro" id="IPR050833">
    <property type="entry name" value="Poly_Biosynth_Transport"/>
</dbReference>
<sequence length="425" mass="47556">MKLKHFILNDENIEKSSYIWNMAGSMLMAFQSVIMLMILTRTVGLGEAGVFTIAYANASLFLNIGKYGMRNFQVSDVYGQFSFIEYLRSRWITTLLMIIVATSYIVHSSLVNNYSFEKSMVIIWMCLFKVADAIEDVYYGMYQQKGRLDIAAKAMTLRMFFTIIIFGIGIIVLRSQLVSLMIATMTTFGFLGLFLSWTYGTFNVKKGYCRKGQVARLLKSCFPLFAGAFLSFYIGNAPKYAIDALLSDELQACYGFIAMPVFVIGLLNSFIFNPILFQMSCLWNEGKVKRFIKRTIVQIGVVVGITIICIIGAYFLGTPVLSVLYNTNLAPYKKELLILLVGGGFLGLTGLLSTVITIIRFQKGIAWGYAGVAVLAYVFSNPVISKYGIMGAVVLYVMLMVILCLCFAGLFISGVYIQNKKRKLN</sequence>
<evidence type="ECO:0000256" key="5">
    <source>
        <dbReference type="ARBA" id="ARBA00023136"/>
    </source>
</evidence>
<proteinExistence type="predicted"/>
<feature type="transmembrane region" description="Helical" evidence="6">
    <location>
        <begin position="91"/>
        <end position="110"/>
    </location>
</feature>
<keyword evidence="3 6" id="KW-0812">Transmembrane</keyword>
<accession>A0A3E2WNC9</accession>
<feature type="transmembrane region" description="Helical" evidence="6">
    <location>
        <begin position="366"/>
        <end position="384"/>
    </location>
</feature>
<feature type="transmembrane region" description="Helical" evidence="6">
    <location>
        <begin position="122"/>
        <end position="142"/>
    </location>
</feature>
<feature type="transmembrane region" description="Helical" evidence="6">
    <location>
        <begin position="154"/>
        <end position="173"/>
    </location>
</feature>
<keyword evidence="5 6" id="KW-0472">Membrane</keyword>
<evidence type="ECO:0000313" key="7">
    <source>
        <dbReference type="EMBL" id="RGC28197.1"/>
    </source>
</evidence>
<feature type="transmembrane region" description="Helical" evidence="6">
    <location>
        <begin position="179"/>
        <end position="202"/>
    </location>
</feature>
<feature type="transmembrane region" description="Helical" evidence="6">
    <location>
        <begin position="336"/>
        <end position="359"/>
    </location>
</feature>
<evidence type="ECO:0000256" key="6">
    <source>
        <dbReference type="SAM" id="Phobius"/>
    </source>
</evidence>
<protein>
    <submittedName>
        <fullName evidence="7">Lipopolysaccharide biosynthesis protein</fullName>
    </submittedName>
</protein>
<dbReference type="GeneID" id="93333809"/>
<evidence type="ECO:0000256" key="1">
    <source>
        <dbReference type="ARBA" id="ARBA00004651"/>
    </source>
</evidence>
<feature type="transmembrane region" description="Helical" evidence="6">
    <location>
        <begin position="254"/>
        <end position="276"/>
    </location>
</feature>
<organism evidence="7 8">
    <name type="scientific">Hungatella hathewayi</name>
    <dbReference type="NCBI Taxonomy" id="154046"/>
    <lineage>
        <taxon>Bacteria</taxon>
        <taxon>Bacillati</taxon>
        <taxon>Bacillota</taxon>
        <taxon>Clostridia</taxon>
        <taxon>Lachnospirales</taxon>
        <taxon>Lachnospiraceae</taxon>
        <taxon>Hungatella</taxon>
    </lineage>
</organism>
<keyword evidence="2" id="KW-1003">Cell membrane</keyword>
<dbReference type="AlphaFoldDB" id="A0A3E2WNC9"/>
<dbReference type="PANTHER" id="PTHR30250">
    <property type="entry name" value="PST FAMILY PREDICTED COLANIC ACID TRANSPORTER"/>
    <property type="match status" value="1"/>
</dbReference>
<evidence type="ECO:0000256" key="4">
    <source>
        <dbReference type="ARBA" id="ARBA00022989"/>
    </source>
</evidence>
<evidence type="ECO:0000256" key="2">
    <source>
        <dbReference type="ARBA" id="ARBA00022475"/>
    </source>
</evidence>
<comment type="caution">
    <text evidence="7">The sequence shown here is derived from an EMBL/GenBank/DDBJ whole genome shotgun (WGS) entry which is preliminary data.</text>
</comment>
<dbReference type="PANTHER" id="PTHR30250:SF11">
    <property type="entry name" value="O-ANTIGEN TRANSPORTER-RELATED"/>
    <property type="match status" value="1"/>
</dbReference>
<feature type="transmembrane region" description="Helical" evidence="6">
    <location>
        <begin position="20"/>
        <end position="39"/>
    </location>
</feature>
<keyword evidence="4 6" id="KW-1133">Transmembrane helix</keyword>
<gene>
    <name evidence="7" type="ORF">DWX41_16850</name>
</gene>
<comment type="subcellular location">
    <subcellularLocation>
        <location evidence="1">Cell membrane</location>
        <topology evidence="1">Multi-pass membrane protein</topology>
    </subcellularLocation>
</comment>
<feature type="transmembrane region" description="Helical" evidence="6">
    <location>
        <begin position="390"/>
        <end position="417"/>
    </location>
</feature>
<feature type="transmembrane region" description="Helical" evidence="6">
    <location>
        <begin position="296"/>
        <end position="316"/>
    </location>
</feature>
<evidence type="ECO:0000256" key="3">
    <source>
        <dbReference type="ARBA" id="ARBA00022692"/>
    </source>
</evidence>
<dbReference type="EMBL" id="QVIA01000021">
    <property type="protein sequence ID" value="RGC28197.1"/>
    <property type="molecule type" value="Genomic_DNA"/>
</dbReference>
<feature type="transmembrane region" description="Helical" evidence="6">
    <location>
        <begin position="214"/>
        <end position="234"/>
    </location>
</feature>
<feature type="transmembrane region" description="Helical" evidence="6">
    <location>
        <begin position="45"/>
        <end position="64"/>
    </location>
</feature>
<dbReference type="GO" id="GO:0005886">
    <property type="term" value="C:plasma membrane"/>
    <property type="evidence" value="ECO:0007669"/>
    <property type="project" value="UniProtKB-SubCell"/>
</dbReference>